<dbReference type="PANTHER" id="PTHR16943:SF8">
    <property type="entry name" value="2-METHYLCITRATE DEHYDRATASE"/>
    <property type="match status" value="1"/>
</dbReference>
<dbReference type="InterPro" id="IPR036148">
    <property type="entry name" value="MmgE/PrpD_sf"/>
</dbReference>
<dbReference type="Pfam" id="PF03972">
    <property type="entry name" value="MmgE_PrpD_N"/>
    <property type="match status" value="1"/>
</dbReference>
<gene>
    <name evidence="4" type="ORF">GS424_013980</name>
</gene>
<feature type="domain" description="MmgE/PrpD C-terminal" evidence="3">
    <location>
        <begin position="273"/>
        <end position="437"/>
    </location>
</feature>
<dbReference type="GO" id="GO:0016829">
    <property type="term" value="F:lyase activity"/>
    <property type="evidence" value="ECO:0007669"/>
    <property type="project" value="InterPro"/>
</dbReference>
<proteinExistence type="inferred from homology"/>
<dbReference type="SUPFAM" id="SSF103378">
    <property type="entry name" value="2-methylcitrate dehydratase PrpD"/>
    <property type="match status" value="1"/>
</dbReference>
<dbReference type="Gene3D" id="3.30.1330.120">
    <property type="entry name" value="2-methylcitrate dehydratase PrpD"/>
    <property type="match status" value="1"/>
</dbReference>
<evidence type="ECO:0000313" key="4">
    <source>
        <dbReference type="EMBL" id="QOS67608.1"/>
    </source>
</evidence>
<dbReference type="KEGG" id="egd:GS424_013980"/>
<comment type="similarity">
    <text evidence="1">Belongs to the PrpD family.</text>
</comment>
<feature type="domain" description="MmgE/PrpD N-terminal" evidence="2">
    <location>
        <begin position="25"/>
        <end position="248"/>
    </location>
</feature>
<evidence type="ECO:0000259" key="2">
    <source>
        <dbReference type="Pfam" id="PF03972"/>
    </source>
</evidence>
<dbReference type="InterPro" id="IPR045336">
    <property type="entry name" value="MmgE_PrpD_N"/>
</dbReference>
<evidence type="ECO:0000259" key="3">
    <source>
        <dbReference type="Pfam" id="PF19305"/>
    </source>
</evidence>
<dbReference type="Gene3D" id="1.10.4100.10">
    <property type="entry name" value="2-methylcitrate dehydratase PrpD"/>
    <property type="match status" value="1"/>
</dbReference>
<dbReference type="Pfam" id="PF19305">
    <property type="entry name" value="MmgE_PrpD_C"/>
    <property type="match status" value="1"/>
</dbReference>
<dbReference type="EMBL" id="CP063310">
    <property type="protein sequence ID" value="QOS67608.1"/>
    <property type="molecule type" value="Genomic_DNA"/>
</dbReference>
<dbReference type="InterPro" id="IPR042188">
    <property type="entry name" value="MmgE/PrpD_sf_2"/>
</dbReference>
<dbReference type="AlphaFoldDB" id="A0A6L7IP71"/>
<dbReference type="Proteomes" id="UP000478463">
    <property type="component" value="Chromosome"/>
</dbReference>
<protein>
    <submittedName>
        <fullName evidence="4">MmgE/PrpD family protein</fullName>
    </submittedName>
</protein>
<accession>A0A6L7IP71</accession>
<dbReference type="InterPro" id="IPR005656">
    <property type="entry name" value="MmgE_PrpD"/>
</dbReference>
<evidence type="ECO:0000313" key="5">
    <source>
        <dbReference type="Proteomes" id="UP000478463"/>
    </source>
</evidence>
<sequence length="454" mass="48557">MSVRKTENLLDAVIGKAVSLVDNTWDDAIRDAALSCLLDYVGVTLAGSAFLKKRHETFLDKVGPCDGSYPIIGMHRTADAYTAALLNGLSSHVLELDDGHRYGMLHPGAPIITGLLSSSRIDPLDSEHFLKAIAAGYEAMITLGRMIQPEHKKRGFHATATCGSFGVAIAISILRRYPPKRLRSAASAALTASGGLLAMGDGESQLKPYNCAQAVVSGITAANIALCEYGSPVDAIGEKRGFILSFNGGLDSCCIEDALRDGCYILGVFKKVYASCRHIHPAIEAALAIRSEPDFDLKAIASIVIETYDLAISGHDHSVAGNASSAKMSIPLSVSIALCTGESGIEAFRDDVLQSQQVRMLASKVKVVENKDLSLLVPKKRSAIVTVNLASLSIAKRVDYPKGEPENPLAPEELRCKFIDLLGYAGRSCQEAEKLFENVSSLEANMSEFLKGIE</sequence>
<dbReference type="PANTHER" id="PTHR16943">
    <property type="entry name" value="2-METHYLCITRATE DEHYDRATASE-RELATED"/>
    <property type="match status" value="1"/>
</dbReference>
<reference evidence="4 5" key="1">
    <citation type="submission" date="2020-10" db="EMBL/GenBank/DDBJ databases">
        <title>Eggerthella sp. nov., isolated from human feces.</title>
        <authorList>
            <person name="Yajun G."/>
        </authorList>
    </citation>
    <scope>NUCLEOTIDE SEQUENCE [LARGE SCALE GENOMIC DNA]</scope>
    <source>
        <strain evidence="4 5">HF-1101</strain>
    </source>
</reference>
<evidence type="ECO:0000256" key="1">
    <source>
        <dbReference type="ARBA" id="ARBA00006174"/>
    </source>
</evidence>
<dbReference type="RefSeq" id="WP_160941105.1">
    <property type="nucleotide sequence ID" value="NZ_CP063310.1"/>
</dbReference>
<dbReference type="InterPro" id="IPR045337">
    <property type="entry name" value="MmgE_PrpD_C"/>
</dbReference>
<dbReference type="InterPro" id="IPR042183">
    <property type="entry name" value="MmgE/PrpD_sf_1"/>
</dbReference>
<organism evidence="4 5">
    <name type="scientific">Eggerthella guodeyinii</name>
    <dbReference type="NCBI Taxonomy" id="2690837"/>
    <lineage>
        <taxon>Bacteria</taxon>
        <taxon>Bacillati</taxon>
        <taxon>Actinomycetota</taxon>
        <taxon>Coriobacteriia</taxon>
        <taxon>Eggerthellales</taxon>
        <taxon>Eggerthellaceae</taxon>
        <taxon>Eggerthella</taxon>
    </lineage>
</organism>
<name>A0A6L7IP71_9ACTN</name>